<dbReference type="Gene3D" id="3.40.30.10">
    <property type="entry name" value="Glutaredoxin"/>
    <property type="match status" value="3"/>
</dbReference>
<evidence type="ECO:0000256" key="4">
    <source>
        <dbReference type="ARBA" id="ARBA00023136"/>
    </source>
</evidence>
<accession>A0A6B2L6K7</accession>
<dbReference type="GO" id="GO:0005789">
    <property type="term" value="C:endoplasmic reticulum membrane"/>
    <property type="evidence" value="ECO:0007669"/>
    <property type="project" value="UniProtKB-SubCell"/>
</dbReference>
<evidence type="ECO:0000256" key="3">
    <source>
        <dbReference type="ARBA" id="ARBA00022989"/>
    </source>
</evidence>
<evidence type="ECO:0000256" key="2">
    <source>
        <dbReference type="ARBA" id="ARBA00022692"/>
    </source>
</evidence>
<keyword evidence="3 6" id="KW-1133">Transmembrane helix</keyword>
<feature type="domain" description="Thioredoxin" evidence="7">
    <location>
        <begin position="1"/>
        <end position="107"/>
    </location>
</feature>
<dbReference type="Pfam" id="PF00085">
    <property type="entry name" value="Thioredoxin"/>
    <property type="match status" value="1"/>
</dbReference>
<dbReference type="InterPro" id="IPR036249">
    <property type="entry name" value="Thioredoxin-like_sf"/>
</dbReference>
<dbReference type="PROSITE" id="PS51352">
    <property type="entry name" value="THIOREDOXIN_2"/>
    <property type="match status" value="1"/>
</dbReference>
<evidence type="ECO:0000313" key="8">
    <source>
        <dbReference type="EMBL" id="NDV32594.1"/>
    </source>
</evidence>
<keyword evidence="4 6" id="KW-0472">Membrane</keyword>
<dbReference type="Pfam" id="PF13848">
    <property type="entry name" value="Thioredoxin_6"/>
    <property type="match status" value="1"/>
</dbReference>
<reference evidence="8" key="1">
    <citation type="journal article" date="2020" name="J. Eukaryot. Microbiol.">
        <title>De novo Sequencing, Assembly and Annotation of the Transcriptome for the Free-Living Testate Amoeba Arcella intermedia.</title>
        <authorList>
            <person name="Ribeiro G.M."/>
            <person name="Porfirio-Sousa A.L."/>
            <person name="Maurer-Alcala X.X."/>
            <person name="Katz L.A."/>
            <person name="Lahr D.J.G."/>
        </authorList>
    </citation>
    <scope>NUCLEOTIDE SEQUENCE</scope>
</reference>
<comment type="subcellular location">
    <subcellularLocation>
        <location evidence="1">Endoplasmic reticulum membrane</location>
        <topology evidence="1">Single-pass membrane protein</topology>
    </subcellularLocation>
</comment>
<evidence type="ECO:0000256" key="1">
    <source>
        <dbReference type="ARBA" id="ARBA00004389"/>
    </source>
</evidence>
<organism evidence="8">
    <name type="scientific">Arcella intermedia</name>
    <dbReference type="NCBI Taxonomy" id="1963864"/>
    <lineage>
        <taxon>Eukaryota</taxon>
        <taxon>Amoebozoa</taxon>
        <taxon>Tubulinea</taxon>
        <taxon>Elardia</taxon>
        <taxon>Arcellinida</taxon>
        <taxon>Sphaerothecina</taxon>
        <taxon>Arcellidae</taxon>
        <taxon>Arcella</taxon>
    </lineage>
</organism>
<dbReference type="PANTHER" id="PTHR46426">
    <property type="entry name" value="PROTEIN DISULFIDE-ISOMERASE TMX3"/>
    <property type="match status" value="1"/>
</dbReference>
<feature type="transmembrane region" description="Helical" evidence="6">
    <location>
        <begin position="348"/>
        <end position="367"/>
    </location>
</feature>
<proteinExistence type="predicted"/>
<dbReference type="InterPro" id="IPR052250">
    <property type="entry name" value="PDI_TMX3"/>
</dbReference>
<dbReference type="PANTHER" id="PTHR46426:SF1">
    <property type="entry name" value="PROTEIN DISULFIDE-ISOMERASE TMX3"/>
    <property type="match status" value="1"/>
</dbReference>
<dbReference type="SUPFAM" id="SSF52833">
    <property type="entry name" value="Thioredoxin-like"/>
    <property type="match status" value="3"/>
</dbReference>
<dbReference type="CDD" id="cd02961">
    <property type="entry name" value="PDI_a_family"/>
    <property type="match status" value="1"/>
</dbReference>
<protein>
    <recommendedName>
        <fullName evidence="7">Thioredoxin domain-containing protein</fullName>
    </recommendedName>
</protein>
<evidence type="ECO:0000256" key="6">
    <source>
        <dbReference type="SAM" id="Phobius"/>
    </source>
</evidence>
<name>A0A6B2L6K7_9EUKA</name>
<comment type="function">
    <text evidence="5">Probable disulfide isomerase, which participates in the folding of proteins containing disulfide bonds. May act as a dithiol oxidase. Acts as a regulator of endoplasmic reticulum-mitochondria contact sites via its ability to regulate redox signals.</text>
</comment>
<evidence type="ECO:0000259" key="7">
    <source>
        <dbReference type="PROSITE" id="PS51352"/>
    </source>
</evidence>
<dbReference type="PRINTS" id="PR00421">
    <property type="entry name" value="THIOREDOXIN"/>
</dbReference>
<dbReference type="AlphaFoldDB" id="A0A6B2L6K7"/>
<dbReference type="PROSITE" id="PS00194">
    <property type="entry name" value="THIOREDOXIN_1"/>
    <property type="match status" value="1"/>
</dbReference>
<dbReference type="InterPro" id="IPR017937">
    <property type="entry name" value="Thioredoxin_CS"/>
</dbReference>
<evidence type="ECO:0000256" key="5">
    <source>
        <dbReference type="ARBA" id="ARBA00045246"/>
    </source>
</evidence>
<sequence length="383" mass="44331">MVDLTEANFNETTKEGRWILDFYAPWCPHCQKLKPILENAHFNIQNEAPQAQLNFGLVDCTVEKELSARFGIQGYPTLKFARKGKVIDYTGGRAVADFVDFAKQFMRPAVRTLGTAQEVQELMESYAVVFVLVAESYEVIEDFVELWRIQGKVGFGWTSDRNLLQNYIQQPANYPGLYLFNDNPVKKYEVYDRPFEKEEMEEWMTFNAYPLFNEYDFNNWRALSSDRKAVIAVADPTNNDHKAFLETIKIVAAKFKDAFVFGYFDMTKYHRYISQFRLEEYPGVVVFDVPKDIFYKSERTHKTEQDVSDFLEAVLNDKIEPQGGGSGVGGKLQQIGDNLYWQFKDHPYLFGGMTLLVVLIFALIFFITTSDTDEPEPESKKQK</sequence>
<keyword evidence="2 6" id="KW-0812">Transmembrane</keyword>
<dbReference type="InterPro" id="IPR013766">
    <property type="entry name" value="Thioredoxin_domain"/>
</dbReference>
<dbReference type="EMBL" id="GIBP01003625">
    <property type="protein sequence ID" value="NDV32594.1"/>
    <property type="molecule type" value="Transcribed_RNA"/>
</dbReference>